<organism evidence="1 2">
    <name type="scientific">Pseudochrobactrum kiredjianiae</name>
    <dbReference type="NCBI Taxonomy" id="386305"/>
    <lineage>
        <taxon>Bacteria</taxon>
        <taxon>Pseudomonadati</taxon>
        <taxon>Pseudomonadota</taxon>
        <taxon>Alphaproteobacteria</taxon>
        <taxon>Hyphomicrobiales</taxon>
        <taxon>Brucellaceae</taxon>
        <taxon>Pseudochrobactrum</taxon>
    </lineage>
</organism>
<keyword evidence="2" id="KW-1185">Reference proteome</keyword>
<sequence>MESLASLLVLPAFSGNISGGEAMVLSSPAFDITKTAMIALKTITSKTTTKTV</sequence>
<evidence type="ECO:0000313" key="1">
    <source>
        <dbReference type="EMBL" id="MFD1227931.1"/>
    </source>
</evidence>
<proteinExistence type="predicted"/>
<dbReference type="RefSeq" id="WP_289384192.1">
    <property type="nucleotide sequence ID" value="NZ_JAUCBM010000001.1"/>
</dbReference>
<protein>
    <submittedName>
        <fullName evidence="1">Uncharacterized protein</fullName>
    </submittedName>
</protein>
<dbReference type="EMBL" id="JBHTMA010000040">
    <property type="protein sequence ID" value="MFD1227931.1"/>
    <property type="molecule type" value="Genomic_DNA"/>
</dbReference>
<gene>
    <name evidence="1" type="ORF">ACFQ35_12365</name>
</gene>
<name>A0ABW3V5V4_9HYPH</name>
<accession>A0ABW3V5V4</accession>
<dbReference type="Proteomes" id="UP001597263">
    <property type="component" value="Unassembled WGS sequence"/>
</dbReference>
<reference evidence="2" key="1">
    <citation type="journal article" date="2019" name="Int. J. Syst. Evol. Microbiol.">
        <title>The Global Catalogue of Microorganisms (GCM) 10K type strain sequencing project: providing services to taxonomists for standard genome sequencing and annotation.</title>
        <authorList>
            <consortium name="The Broad Institute Genomics Platform"/>
            <consortium name="The Broad Institute Genome Sequencing Center for Infectious Disease"/>
            <person name="Wu L."/>
            <person name="Ma J."/>
        </authorList>
    </citation>
    <scope>NUCLEOTIDE SEQUENCE [LARGE SCALE GENOMIC DNA]</scope>
    <source>
        <strain evidence="2">CCUG 49584</strain>
    </source>
</reference>
<evidence type="ECO:0000313" key="2">
    <source>
        <dbReference type="Proteomes" id="UP001597263"/>
    </source>
</evidence>
<comment type="caution">
    <text evidence="1">The sequence shown here is derived from an EMBL/GenBank/DDBJ whole genome shotgun (WGS) entry which is preliminary data.</text>
</comment>